<dbReference type="KEGG" id="ttf:THTE_2078"/>
<reference evidence="1 2" key="1">
    <citation type="journal article" name="Front. Microbiol.">
        <title>Sugar Metabolism of the First Thermophilic Planctomycete Thermogutta terrifontis: Comparative Genomic and Transcriptomic Approaches.</title>
        <authorList>
            <person name="Elcheninov A.G."/>
            <person name="Menzel P."/>
            <person name="Gudbergsdottir S.R."/>
            <person name="Slesarev A.I."/>
            <person name="Kadnikov V.V."/>
            <person name="Krogh A."/>
            <person name="Bonch-Osmolovskaya E.A."/>
            <person name="Peng X."/>
            <person name="Kublanov I.V."/>
        </authorList>
    </citation>
    <scope>NUCLEOTIDE SEQUENCE [LARGE SCALE GENOMIC DNA]</scope>
    <source>
        <strain evidence="1 2">R1</strain>
    </source>
</reference>
<keyword evidence="2" id="KW-1185">Reference proteome</keyword>
<dbReference type="Proteomes" id="UP000215086">
    <property type="component" value="Chromosome"/>
</dbReference>
<accession>A0A286RFE6</accession>
<evidence type="ECO:0000313" key="2">
    <source>
        <dbReference type="Proteomes" id="UP000215086"/>
    </source>
</evidence>
<name>A0A286RFE6_9BACT</name>
<sequence length="44" mass="4818">MSSKDRPFLVGHRLAETPVGIPVEMDLTNSREDTVEAASNCRMG</sequence>
<proteinExistence type="predicted"/>
<organism evidence="1 2">
    <name type="scientific">Thermogutta terrifontis</name>
    <dbReference type="NCBI Taxonomy" id="1331910"/>
    <lineage>
        <taxon>Bacteria</taxon>
        <taxon>Pseudomonadati</taxon>
        <taxon>Planctomycetota</taxon>
        <taxon>Planctomycetia</taxon>
        <taxon>Pirellulales</taxon>
        <taxon>Thermoguttaceae</taxon>
        <taxon>Thermogutta</taxon>
    </lineage>
</organism>
<gene>
    <name evidence="1" type="ORF">THTE_2078</name>
</gene>
<evidence type="ECO:0000313" key="1">
    <source>
        <dbReference type="EMBL" id="ASV74680.1"/>
    </source>
</evidence>
<dbReference type="EMBL" id="CP018477">
    <property type="protein sequence ID" value="ASV74680.1"/>
    <property type="molecule type" value="Genomic_DNA"/>
</dbReference>
<dbReference type="AlphaFoldDB" id="A0A286RFE6"/>
<protein>
    <submittedName>
        <fullName evidence="1">Uncharacterized protein</fullName>
    </submittedName>
</protein>